<feature type="compositionally biased region" description="Basic and acidic residues" evidence="1">
    <location>
        <begin position="1250"/>
        <end position="1268"/>
    </location>
</feature>
<feature type="compositionally biased region" description="Polar residues" evidence="1">
    <location>
        <begin position="1010"/>
        <end position="1024"/>
    </location>
</feature>
<dbReference type="SMART" id="SM00218">
    <property type="entry name" value="ZU5"/>
    <property type="match status" value="1"/>
</dbReference>
<evidence type="ECO:0000313" key="6">
    <source>
        <dbReference type="Proteomes" id="UP000683360"/>
    </source>
</evidence>
<dbReference type="GO" id="GO:0005886">
    <property type="term" value="C:plasma membrane"/>
    <property type="evidence" value="ECO:0007669"/>
    <property type="project" value="TreeGrafter"/>
</dbReference>
<organism evidence="5 6">
    <name type="scientific">Mytilus edulis</name>
    <name type="common">Blue mussel</name>
    <dbReference type="NCBI Taxonomy" id="6550"/>
    <lineage>
        <taxon>Eukaryota</taxon>
        <taxon>Metazoa</taxon>
        <taxon>Spiralia</taxon>
        <taxon>Lophotrochozoa</taxon>
        <taxon>Mollusca</taxon>
        <taxon>Bivalvia</taxon>
        <taxon>Autobranchia</taxon>
        <taxon>Pteriomorphia</taxon>
        <taxon>Mytilida</taxon>
        <taxon>Mytiloidea</taxon>
        <taxon>Mytilidae</taxon>
        <taxon>Mytilinae</taxon>
        <taxon>Mytilus</taxon>
    </lineage>
</organism>
<dbReference type="Gene3D" id="2.60.220.30">
    <property type="match status" value="1"/>
</dbReference>
<gene>
    <name evidence="5" type="ORF">MEDL_8128</name>
</gene>
<dbReference type="SMART" id="SM00072">
    <property type="entry name" value="GuKc"/>
    <property type="match status" value="1"/>
</dbReference>
<feature type="compositionally biased region" description="Polar residues" evidence="1">
    <location>
        <begin position="1085"/>
        <end position="1106"/>
    </location>
</feature>
<evidence type="ECO:0000256" key="1">
    <source>
        <dbReference type="SAM" id="MobiDB-lite"/>
    </source>
</evidence>
<dbReference type="InterPro" id="IPR008145">
    <property type="entry name" value="GK/Ca_channel_bsu"/>
</dbReference>
<dbReference type="Pfam" id="PF00791">
    <property type="entry name" value="ZU5"/>
    <property type="match status" value="1"/>
</dbReference>
<evidence type="ECO:0000259" key="3">
    <source>
        <dbReference type="PROSITE" id="PS50106"/>
    </source>
</evidence>
<dbReference type="OrthoDB" id="418634at2759"/>
<dbReference type="GO" id="GO:0098609">
    <property type="term" value="P:cell-cell adhesion"/>
    <property type="evidence" value="ECO:0007669"/>
    <property type="project" value="TreeGrafter"/>
</dbReference>
<evidence type="ECO:0000313" key="5">
    <source>
        <dbReference type="EMBL" id="CAG2193006.1"/>
    </source>
</evidence>
<feature type="compositionally biased region" description="Polar residues" evidence="1">
    <location>
        <begin position="1053"/>
        <end position="1065"/>
    </location>
</feature>
<dbReference type="InterPro" id="IPR001478">
    <property type="entry name" value="PDZ"/>
</dbReference>
<feature type="domain" description="PDZ" evidence="3">
    <location>
        <begin position="102"/>
        <end position="189"/>
    </location>
</feature>
<feature type="compositionally biased region" description="Basic and acidic residues" evidence="1">
    <location>
        <begin position="955"/>
        <end position="968"/>
    </location>
</feature>
<feature type="compositionally biased region" description="Polar residues" evidence="1">
    <location>
        <begin position="1341"/>
        <end position="1365"/>
    </location>
</feature>
<dbReference type="SMART" id="SM00228">
    <property type="entry name" value="PDZ"/>
    <property type="match status" value="3"/>
</dbReference>
<dbReference type="Gene3D" id="3.40.50.300">
    <property type="entry name" value="P-loop containing nucleotide triphosphate hydrolases"/>
    <property type="match status" value="1"/>
</dbReference>
<dbReference type="InterPro" id="IPR008144">
    <property type="entry name" value="Guanylate_kin-like_dom"/>
</dbReference>
<dbReference type="InterPro" id="IPR000906">
    <property type="entry name" value="ZU5_dom"/>
</dbReference>
<protein>
    <submittedName>
        <fullName evidence="5">TJP1</fullName>
    </submittedName>
</protein>
<dbReference type="PROSITE" id="PS50052">
    <property type="entry name" value="GUANYLATE_KINASE_2"/>
    <property type="match status" value="1"/>
</dbReference>
<dbReference type="InterPro" id="IPR036034">
    <property type="entry name" value="PDZ_sf"/>
</dbReference>
<comment type="caution">
    <text evidence="5">The sequence shown here is derived from an EMBL/GenBank/DDBJ whole genome shotgun (WGS) entry which is preliminary data.</text>
</comment>
<dbReference type="CDD" id="cd06728">
    <property type="entry name" value="PDZ2_ZO1-like_ds"/>
    <property type="match status" value="1"/>
</dbReference>
<feature type="region of interest" description="Disordered" evidence="1">
    <location>
        <begin position="1142"/>
        <end position="1166"/>
    </location>
</feature>
<feature type="region of interest" description="Disordered" evidence="1">
    <location>
        <begin position="1377"/>
        <end position="1397"/>
    </location>
</feature>
<feature type="compositionally biased region" description="Basic and acidic residues" evidence="1">
    <location>
        <begin position="1313"/>
        <end position="1324"/>
    </location>
</feature>
<feature type="domain" description="PDZ" evidence="3">
    <location>
        <begin position="202"/>
        <end position="280"/>
    </location>
</feature>
<dbReference type="InterPro" id="IPR027417">
    <property type="entry name" value="P-loop_NTPase"/>
</dbReference>
<evidence type="ECO:0000259" key="2">
    <source>
        <dbReference type="PROSITE" id="PS50052"/>
    </source>
</evidence>
<dbReference type="SUPFAM" id="SSF52540">
    <property type="entry name" value="P-loop containing nucleoside triphosphate hydrolases"/>
    <property type="match status" value="1"/>
</dbReference>
<dbReference type="PANTHER" id="PTHR13865">
    <property type="entry name" value="TIGHT JUNCTION PROTEIN"/>
    <property type="match status" value="1"/>
</dbReference>
<feature type="region of interest" description="Disordered" evidence="1">
    <location>
        <begin position="955"/>
        <end position="1118"/>
    </location>
</feature>
<dbReference type="SUPFAM" id="SSF50156">
    <property type="entry name" value="PDZ domain-like"/>
    <property type="match status" value="3"/>
</dbReference>
<feature type="compositionally biased region" description="Basic and acidic residues" evidence="1">
    <location>
        <begin position="398"/>
        <end position="410"/>
    </location>
</feature>
<keyword evidence="6" id="KW-1185">Reference proteome</keyword>
<feature type="compositionally biased region" description="Basic and acidic residues" evidence="1">
    <location>
        <begin position="1066"/>
        <end position="1084"/>
    </location>
</feature>
<feature type="region of interest" description="Disordered" evidence="1">
    <location>
        <begin position="1227"/>
        <end position="1365"/>
    </location>
</feature>
<feature type="compositionally biased region" description="Basic and acidic residues" evidence="1">
    <location>
        <begin position="976"/>
        <end position="989"/>
    </location>
</feature>
<dbReference type="GO" id="GO:0050839">
    <property type="term" value="F:cell adhesion molecule binding"/>
    <property type="evidence" value="ECO:0007669"/>
    <property type="project" value="TreeGrafter"/>
</dbReference>
<dbReference type="GO" id="GO:0045216">
    <property type="term" value="P:cell-cell junction organization"/>
    <property type="evidence" value="ECO:0007669"/>
    <property type="project" value="TreeGrafter"/>
</dbReference>
<dbReference type="Proteomes" id="UP000683360">
    <property type="component" value="Unassembled WGS sequence"/>
</dbReference>
<dbReference type="GO" id="GO:0005923">
    <property type="term" value="C:bicellular tight junction"/>
    <property type="evidence" value="ECO:0007669"/>
    <property type="project" value="TreeGrafter"/>
</dbReference>
<dbReference type="Pfam" id="PF00625">
    <property type="entry name" value="Guanylate_kin"/>
    <property type="match status" value="1"/>
</dbReference>
<feature type="domain" description="ZU5" evidence="4">
    <location>
        <begin position="1389"/>
        <end position="1526"/>
    </location>
</feature>
<dbReference type="CDD" id="cd06727">
    <property type="entry name" value="PDZ1_ZO1-like"/>
    <property type="match status" value="1"/>
</dbReference>
<feature type="region of interest" description="Disordered" evidence="1">
    <location>
        <begin position="350"/>
        <end position="420"/>
    </location>
</feature>
<accession>A0A8S3QEL3</accession>
<feature type="compositionally biased region" description="Polar residues" evidence="1">
    <location>
        <begin position="872"/>
        <end position="881"/>
    </location>
</feature>
<dbReference type="GO" id="GO:0150105">
    <property type="term" value="P:protein localization to cell-cell junction"/>
    <property type="evidence" value="ECO:0007669"/>
    <property type="project" value="TreeGrafter"/>
</dbReference>
<dbReference type="FunFam" id="2.30.42.10:FF:000029">
    <property type="entry name" value="tight junction protein ZO-1 isoform X1"/>
    <property type="match status" value="1"/>
</dbReference>
<dbReference type="Gene3D" id="2.30.42.10">
    <property type="match status" value="3"/>
</dbReference>
<name>A0A8S3QEL3_MYTED</name>
<dbReference type="Gene3D" id="2.30.30.40">
    <property type="entry name" value="SH3 Domains"/>
    <property type="match status" value="1"/>
</dbReference>
<evidence type="ECO:0000259" key="4">
    <source>
        <dbReference type="PROSITE" id="PS51145"/>
    </source>
</evidence>
<feature type="region of interest" description="Disordered" evidence="1">
    <location>
        <begin position="859"/>
        <end position="914"/>
    </location>
</feature>
<dbReference type="Pfam" id="PF00595">
    <property type="entry name" value="PDZ"/>
    <property type="match status" value="3"/>
</dbReference>
<feature type="compositionally biased region" description="Pro residues" evidence="1">
    <location>
        <begin position="357"/>
        <end position="377"/>
    </location>
</feature>
<sequence>MASNEAISDEKGPTKALQLGFELALKERDHALRQLQQVKTERDSALASLDNLEGKNKTPSKSSDSNQDHRSKSPSRKPRSKSMESDTEIDESGDTVVWETHKVSLTRVPGFGFGIAVSGGVDNPHFANGDPSIAISDVLKAGPAEGKLLINDRVVSVNSCSLENVDHRTAIQVLKDSGNKVHLVIRRRVVVASIMDPETPLKIMLEKKNRKDDFGVVLGCKFFIKEIYSGSLAREEGTLQEGDTVLKINNTPVDNLSVHEARKLIEKTKEKLQLFVTKKNLENRRQTNRLQDDEASLGYGTLQGTLQTQKSEIDSVNIYRPNGPLEEVYKQDIPRGAYPPSEHARYDGRYIYDHEGPPVPPLPTGVDPNAPPRPPSPGKEALRSDDFYNSPPQNDGYYSDRPESHMDKAPTRRHHHDERYVGKRNDIISDPRFVFFHKQPDLGLGLRLAGGNATGIFIASVQPGSGAADVGLTEGDEILLANNKEIHGLSREEAVTYLTSLEGQVQMQVHYKKEEYDRIMASKEAGDSFYVSLKIQMVTVKTEKTEKNWKHVVSNPPQRKEVDTLFRGSVGSWLAVSLGKNNKENKKGIIPNRTRADEIMGTQQTSEADKENSPAKVGRGLFKRKTARRSKSLGKDHWEDVIFSNLTTKFPAYEKVLISDVNFVRPVVIFGALSDVAREKMLMEYPDRFESPQQDNHGSEDEKKTRSGIIRLGAIKEIINKRKHCLLDVTPNNVDKLNYAQYYPIVIFLKAESKNVVKESRSRLAKGSSKNPKKLYEQSLKLEKMYSHLFTGAVVQNNTDIWFRRVLEVIEVQQKQQIWMSEGQPEDNVHDDYLFPMNSRLSFAGPRESEQDLTRHRDEFEFSPKHRPRLMRSSSDPSVNTMEKIPGIPPYPAPPSYRKPSSPTSPGGGMYDDRRYVDLDQSEDRYYPSYYANNMSPRHPSRAHIDAYATITPHERLRPSLPTDERWFDPAYDLKSAPDHRRTDSDPAHRSYHNSHPHIPNDNKPFHDNASFSGDSYTRYTSHPANKHDDSKLREKFGTKNVRNTSHDPYRFTRSTAHPVNTASVDKSKLSDLTARYRKDEPNQKPRSLSTSRLPTSPQNPPSSIEQPQKKVPPPVPVKTYNLKERGIEPDELKMRNYENTNRSYNYNDGSAYATVNKPDRYHNDENPYDYVVPRSGYPRQQQTAPPPHQSHYAKPFTGSPNRGGNSGRYFENQIYMDTKDLEKLKSVQPDHRGNQEYYSRDPGYVSPGDRPRTDDELNSLKRAEYRKSWTGPPERQTRKFSSYAKLVTPGFYGGRSKSQENIRGGSQDANDSDDRGSAFEAYRKPQLSTFGKSDSPHSPVVSTNGPMKNYSSEPISSGEGTTTTNQNALQLPVESCDKAETPPPENEPQSETVISGKNPATEDVMSELQNVCASGAIPEGVQQEIYFKVCRDNNILPPLDKEKGETLLSPLVMCGPHGLKFLLPVELQLPHCASVNPESWSFALKSSDSPSGQPTQWQNMNLAGTEGVTQGRVGKSKVSVLVDHF</sequence>
<dbReference type="PROSITE" id="PS50106">
    <property type="entry name" value="PDZ"/>
    <property type="match status" value="3"/>
</dbReference>
<reference evidence="5" key="1">
    <citation type="submission" date="2021-03" db="EMBL/GenBank/DDBJ databases">
        <authorList>
            <person name="Bekaert M."/>
        </authorList>
    </citation>
    <scope>NUCLEOTIDE SEQUENCE</scope>
</reference>
<feature type="compositionally biased region" description="Basic and acidic residues" evidence="1">
    <location>
        <begin position="1026"/>
        <end position="1038"/>
    </location>
</feature>
<feature type="domain" description="Guanylate kinase-like" evidence="2">
    <location>
        <begin position="606"/>
        <end position="811"/>
    </location>
</feature>
<dbReference type="PROSITE" id="PS51145">
    <property type="entry name" value="ZU5"/>
    <property type="match status" value="1"/>
</dbReference>
<feature type="region of interest" description="Disordered" evidence="1">
    <location>
        <begin position="1179"/>
        <end position="1210"/>
    </location>
</feature>
<proteinExistence type="predicted"/>
<dbReference type="PANTHER" id="PTHR13865:SF28">
    <property type="entry name" value="POLYCHAETOID, ISOFORM O"/>
    <property type="match status" value="1"/>
</dbReference>
<feature type="compositionally biased region" description="Pro residues" evidence="1">
    <location>
        <begin position="887"/>
        <end position="897"/>
    </location>
</feature>
<dbReference type="EMBL" id="CAJPWZ010000458">
    <property type="protein sequence ID" value="CAG2193006.1"/>
    <property type="molecule type" value="Genomic_DNA"/>
</dbReference>
<feature type="domain" description="PDZ" evidence="3">
    <location>
        <begin position="433"/>
        <end position="513"/>
    </location>
</feature>
<feature type="region of interest" description="Disordered" evidence="1">
    <location>
        <begin position="34"/>
        <end position="93"/>
    </location>
</feature>